<reference evidence="2 3" key="1">
    <citation type="journal article" date="2014" name="Agronomy (Basel)">
        <title>A Draft Genome Sequence for Ensete ventricosum, the Drought-Tolerant Tree Against Hunger.</title>
        <authorList>
            <person name="Harrison J."/>
            <person name="Moore K.A."/>
            <person name="Paszkiewicz K."/>
            <person name="Jones T."/>
            <person name="Grant M."/>
            <person name="Ambacheew D."/>
            <person name="Muzemil S."/>
            <person name="Studholme D.J."/>
        </authorList>
    </citation>
    <scope>NUCLEOTIDE SEQUENCE [LARGE SCALE GENOMIC DNA]</scope>
</reference>
<gene>
    <name evidence="2" type="ORF">B296_00025100</name>
</gene>
<proteinExistence type="predicted"/>
<organism evidence="2 3">
    <name type="scientific">Ensete ventricosum</name>
    <name type="common">Abyssinian banana</name>
    <name type="synonym">Musa ensete</name>
    <dbReference type="NCBI Taxonomy" id="4639"/>
    <lineage>
        <taxon>Eukaryota</taxon>
        <taxon>Viridiplantae</taxon>
        <taxon>Streptophyta</taxon>
        <taxon>Embryophyta</taxon>
        <taxon>Tracheophyta</taxon>
        <taxon>Spermatophyta</taxon>
        <taxon>Magnoliopsida</taxon>
        <taxon>Liliopsida</taxon>
        <taxon>Zingiberales</taxon>
        <taxon>Musaceae</taxon>
        <taxon>Ensete</taxon>
    </lineage>
</organism>
<evidence type="ECO:0000313" key="3">
    <source>
        <dbReference type="Proteomes" id="UP000287651"/>
    </source>
</evidence>
<sequence length="190" mass="21118">MGEKEEGEGRREEAEAMAVGEWVEEEEEEREGVALRWERFLPRVPVRVLLVEGDDSTRQIIAALLRKCNYRVQDGMAVQCTPLRVIPFPLPVGSMSSSSGYGTVMQQMFYPQCASSSITTISEIIISCMSTADFWLLILILAGSLPQQKTTCRAASSSEGTVCSARETRTSTKASRRLSKRFNCRIVLVS</sequence>
<comment type="caution">
    <text evidence="2">The sequence shown here is derived from an EMBL/GenBank/DDBJ whole genome shotgun (WGS) entry which is preliminary data.</text>
</comment>
<evidence type="ECO:0000313" key="2">
    <source>
        <dbReference type="EMBL" id="RRT75762.1"/>
    </source>
</evidence>
<protein>
    <recommendedName>
        <fullName evidence="4">Response regulatory domain-containing protein</fullName>
    </recommendedName>
</protein>
<dbReference type="Proteomes" id="UP000287651">
    <property type="component" value="Unassembled WGS sequence"/>
</dbReference>
<name>A0A427AHZ4_ENSVE</name>
<evidence type="ECO:0000256" key="1">
    <source>
        <dbReference type="SAM" id="MobiDB-lite"/>
    </source>
</evidence>
<feature type="compositionally biased region" description="Basic and acidic residues" evidence="1">
    <location>
        <begin position="1"/>
        <end position="14"/>
    </location>
</feature>
<dbReference type="EMBL" id="AMZH03002387">
    <property type="protein sequence ID" value="RRT75762.1"/>
    <property type="molecule type" value="Genomic_DNA"/>
</dbReference>
<evidence type="ECO:0008006" key="4">
    <source>
        <dbReference type="Google" id="ProtNLM"/>
    </source>
</evidence>
<accession>A0A427AHZ4</accession>
<feature type="region of interest" description="Disordered" evidence="1">
    <location>
        <begin position="1"/>
        <end position="23"/>
    </location>
</feature>
<dbReference type="AlphaFoldDB" id="A0A427AHZ4"/>